<evidence type="ECO:0000313" key="3">
    <source>
        <dbReference type="Proteomes" id="UP000824221"/>
    </source>
</evidence>
<dbReference type="SUPFAM" id="SSF48208">
    <property type="entry name" value="Six-hairpin glycosidases"/>
    <property type="match status" value="1"/>
</dbReference>
<dbReference type="Proteomes" id="UP000824221">
    <property type="component" value="Unassembled WGS sequence"/>
</dbReference>
<dbReference type="PANTHER" id="PTHR34987">
    <property type="entry name" value="C, PUTATIVE (AFU_ORTHOLOGUE AFUA_3G02880)-RELATED"/>
    <property type="match status" value="1"/>
</dbReference>
<dbReference type="InterPro" id="IPR035396">
    <property type="entry name" value="Bac_rhamnosid6H"/>
</dbReference>
<dbReference type="InterPro" id="IPR008928">
    <property type="entry name" value="6-hairpin_glycosidase_sf"/>
</dbReference>
<protein>
    <recommendedName>
        <fullName evidence="1">Alpha-L-rhamnosidase six-hairpin glycosidase domain-containing protein</fullName>
    </recommendedName>
</protein>
<gene>
    <name evidence="2" type="ORF">H9797_05340</name>
</gene>
<dbReference type="AlphaFoldDB" id="A0A9D2H3D2"/>
<evidence type="ECO:0000313" key="2">
    <source>
        <dbReference type="EMBL" id="HJA02785.1"/>
    </source>
</evidence>
<reference evidence="2" key="1">
    <citation type="journal article" date="2021" name="PeerJ">
        <title>Extensive microbial diversity within the chicken gut microbiome revealed by metagenomics and culture.</title>
        <authorList>
            <person name="Gilroy R."/>
            <person name="Ravi A."/>
            <person name="Getino M."/>
            <person name="Pursley I."/>
            <person name="Horton D.L."/>
            <person name="Alikhan N.F."/>
            <person name="Baker D."/>
            <person name="Gharbi K."/>
            <person name="Hall N."/>
            <person name="Watson M."/>
            <person name="Adriaenssens E.M."/>
            <person name="Foster-Nyarko E."/>
            <person name="Jarju S."/>
            <person name="Secka A."/>
            <person name="Antonio M."/>
            <person name="Oren A."/>
            <person name="Chaudhuri R.R."/>
            <person name="La Ragione R."/>
            <person name="Hildebrand F."/>
            <person name="Pallen M.J."/>
        </authorList>
    </citation>
    <scope>NUCLEOTIDE SEQUENCE</scope>
    <source>
        <strain evidence="2">CHK156-179</strain>
    </source>
</reference>
<reference evidence="2" key="2">
    <citation type="submission" date="2021-04" db="EMBL/GenBank/DDBJ databases">
        <authorList>
            <person name="Gilroy R."/>
        </authorList>
    </citation>
    <scope>NUCLEOTIDE SEQUENCE</scope>
    <source>
        <strain evidence="2">CHK156-179</strain>
    </source>
</reference>
<sequence length="540" mass="61585">MKEGRLAFYLGAGRFPPSEVVPVKGPELLESGLSEPTYAPVAAERVVGEGKARIRPPERYYDDVWFYKGNRWKVDGFAKEELSLHLLREIQEIAFDGGAGKWREYAFPCNKTGFVSLHVSAKGKAAVYLLFDELHPILPWRMCAVNALKYTLAPGEYELLSFEPYTMMYVKVVVFGDAEAEAPVLLSYENPDVKEFPILPDKEAERIFQAAKETFAQNAVDVLTDCPSRERSGWLCDSYFTAQAEHALTGKNCVERNLLRAYLLAPEPVSCQPFGMLPQCYPSDHSDGSYIANWALWLVLELKDHLARSKDEELVRLFRGKVMRLFAFLRRFENEDGLLEDVGGWVFVEWSRANDFTEGVNYPSNMLYSAALRAAGELYGEKKLLEKGEKVAKRVREQSFNGTFFADNAVRREGVPERTENTSETCQYYAFFFGIADQKSHPALFERMFEGSRALLREKYPSLWPSNAFIGNVLRLFVLAREGRREQLLREIKECYLYMAQRTGTLWENNEPTASCCHGFASVAAVWLKEIFLDKCGEVR</sequence>
<dbReference type="GO" id="GO:0005975">
    <property type="term" value="P:carbohydrate metabolic process"/>
    <property type="evidence" value="ECO:0007669"/>
    <property type="project" value="InterPro"/>
</dbReference>
<proteinExistence type="predicted"/>
<organism evidence="2 3">
    <name type="scientific">Candidatus Gallimonas gallistercoris</name>
    <dbReference type="NCBI Taxonomy" id="2838602"/>
    <lineage>
        <taxon>Bacteria</taxon>
        <taxon>Bacillati</taxon>
        <taxon>Bacillota</taxon>
        <taxon>Clostridia</taxon>
        <taxon>Candidatus Gallimonas</taxon>
    </lineage>
</organism>
<dbReference type="EMBL" id="DXAJ01000081">
    <property type="protein sequence ID" value="HJA02785.1"/>
    <property type="molecule type" value="Genomic_DNA"/>
</dbReference>
<name>A0A9D2H3D2_9FIRM</name>
<dbReference type="InterPro" id="IPR012341">
    <property type="entry name" value="6hp_glycosidase-like_sf"/>
</dbReference>
<dbReference type="Pfam" id="PF17389">
    <property type="entry name" value="Bac_rhamnosid6H"/>
    <property type="match status" value="1"/>
</dbReference>
<dbReference type="Gene3D" id="1.50.10.10">
    <property type="match status" value="1"/>
</dbReference>
<feature type="domain" description="Alpha-L-rhamnosidase six-hairpin glycosidase" evidence="1">
    <location>
        <begin position="202"/>
        <end position="528"/>
    </location>
</feature>
<accession>A0A9D2H3D2</accession>
<dbReference type="PANTHER" id="PTHR34987:SF2">
    <property type="entry name" value="B, PUTATIVE (AFU_ORTHOLOGUE AFUA_7G05040)-RELATED"/>
    <property type="match status" value="1"/>
</dbReference>
<evidence type="ECO:0000259" key="1">
    <source>
        <dbReference type="Pfam" id="PF17389"/>
    </source>
</evidence>
<comment type="caution">
    <text evidence="2">The sequence shown here is derived from an EMBL/GenBank/DDBJ whole genome shotgun (WGS) entry which is preliminary data.</text>
</comment>